<evidence type="ECO:0000313" key="3">
    <source>
        <dbReference type="Proteomes" id="UP001497382"/>
    </source>
</evidence>
<dbReference type="GO" id="GO:0005576">
    <property type="term" value="C:extracellular region"/>
    <property type="evidence" value="ECO:0007669"/>
    <property type="project" value="InterPro"/>
</dbReference>
<keyword evidence="3" id="KW-1185">Reference proteome</keyword>
<evidence type="ECO:0000259" key="1">
    <source>
        <dbReference type="PROSITE" id="PS50940"/>
    </source>
</evidence>
<feature type="non-terminal residue" evidence="2">
    <location>
        <position position="1"/>
    </location>
</feature>
<dbReference type="PANTHER" id="PTHR22933">
    <property type="entry name" value="FI18007P1-RELATED"/>
    <property type="match status" value="1"/>
</dbReference>
<proteinExistence type="predicted"/>
<dbReference type="Proteomes" id="UP001497382">
    <property type="component" value="Unassembled WGS sequence"/>
</dbReference>
<comment type="caution">
    <text evidence="2">The sequence shown here is derived from an EMBL/GenBank/DDBJ whole genome shotgun (WGS) entry which is preliminary data.</text>
</comment>
<dbReference type="GO" id="GO:0008061">
    <property type="term" value="F:chitin binding"/>
    <property type="evidence" value="ECO:0007669"/>
    <property type="project" value="InterPro"/>
</dbReference>
<name>A0AAV2AGC0_9ARAC</name>
<feature type="domain" description="Chitin-binding type-2" evidence="1">
    <location>
        <begin position="10"/>
        <end position="69"/>
    </location>
</feature>
<dbReference type="Gene3D" id="2.170.140.10">
    <property type="entry name" value="Chitin binding domain"/>
    <property type="match status" value="1"/>
</dbReference>
<dbReference type="Pfam" id="PF01607">
    <property type="entry name" value="CBM_14"/>
    <property type="match status" value="1"/>
</dbReference>
<dbReference type="InterPro" id="IPR036508">
    <property type="entry name" value="Chitin-bd_dom_sf"/>
</dbReference>
<dbReference type="InterPro" id="IPR002557">
    <property type="entry name" value="Chitin-bd_dom"/>
</dbReference>
<dbReference type="EMBL" id="CAXIEN010000161">
    <property type="protein sequence ID" value="CAL1282957.1"/>
    <property type="molecule type" value="Genomic_DNA"/>
</dbReference>
<dbReference type="AlphaFoldDB" id="A0AAV2AGC0"/>
<dbReference type="InterPro" id="IPR052976">
    <property type="entry name" value="Scoloptoxin-like"/>
</dbReference>
<dbReference type="PANTHER" id="PTHR22933:SF43">
    <property type="entry name" value="LP10131P"/>
    <property type="match status" value="1"/>
</dbReference>
<gene>
    <name evidence="2" type="ORF">LARSCL_LOCUS12331</name>
</gene>
<feature type="non-terminal residue" evidence="2">
    <location>
        <position position="274"/>
    </location>
</feature>
<dbReference type="SUPFAM" id="SSF57625">
    <property type="entry name" value="Invertebrate chitin-binding proteins"/>
    <property type="match status" value="1"/>
</dbReference>
<protein>
    <recommendedName>
        <fullName evidence="1">Chitin-binding type-2 domain-containing protein</fullName>
    </recommendedName>
</protein>
<organism evidence="2 3">
    <name type="scientific">Larinioides sclopetarius</name>
    <dbReference type="NCBI Taxonomy" id="280406"/>
    <lineage>
        <taxon>Eukaryota</taxon>
        <taxon>Metazoa</taxon>
        <taxon>Ecdysozoa</taxon>
        <taxon>Arthropoda</taxon>
        <taxon>Chelicerata</taxon>
        <taxon>Arachnida</taxon>
        <taxon>Araneae</taxon>
        <taxon>Araneomorphae</taxon>
        <taxon>Entelegynae</taxon>
        <taxon>Araneoidea</taxon>
        <taxon>Araneidae</taxon>
        <taxon>Larinioides</taxon>
    </lineage>
</organism>
<reference evidence="2 3" key="1">
    <citation type="submission" date="2024-04" db="EMBL/GenBank/DDBJ databases">
        <authorList>
            <person name="Rising A."/>
            <person name="Reimegard J."/>
            <person name="Sonavane S."/>
            <person name="Akerstrom W."/>
            <person name="Nylinder S."/>
            <person name="Hedman E."/>
            <person name="Kallberg Y."/>
        </authorList>
    </citation>
    <scope>NUCLEOTIDE SEQUENCE [LARGE SCALE GENOMIC DNA]</scope>
</reference>
<accession>A0AAV2AGC0</accession>
<dbReference type="PROSITE" id="PS50940">
    <property type="entry name" value="CHIT_BIND_II"/>
    <property type="match status" value="1"/>
</dbReference>
<evidence type="ECO:0000313" key="2">
    <source>
        <dbReference type="EMBL" id="CAL1282957.1"/>
    </source>
</evidence>
<dbReference type="SMART" id="SM00494">
    <property type="entry name" value="ChtBD2"/>
    <property type="match status" value="1"/>
</dbReference>
<sequence length="274" mass="31787">PLYQSVPDTSFQCQDQRNPGFYGDVEAQCQVFHICQEDDRHDSFLCPVGTVFNQMNFICDWWFNFKCDDTPTFFHLNAQFYTSSGATPASVMIRETMKKMRRFTEGTKYKSSVMENSMRNTNTGFNKELKRMSMDDQFMKEMERHRIMNLFLPKMRPANFWRRLRATTSKDKKMNNNNTNVSPTGPTVVLKNEYFKLLASTKYLDFANSDYPTTSIGTTELSPETMSTNKILETTSQVMNNTIQSNHTESILVFESTSNAFPMSNEIETENNDK</sequence>